<evidence type="ECO:0000259" key="3">
    <source>
        <dbReference type="Pfam" id="PF00501"/>
    </source>
</evidence>
<evidence type="ECO:0000313" key="5">
    <source>
        <dbReference type="EMBL" id="AXH98165.1"/>
    </source>
</evidence>
<accession>A0A345NT07</accession>
<dbReference type="Proteomes" id="UP000253790">
    <property type="component" value="Chromosome"/>
</dbReference>
<reference evidence="5" key="1">
    <citation type="submission" date="2018-07" db="EMBL/GenBank/DDBJ databases">
        <title>Complete genome sequencing of Ornithinimicrobium sp. AMA3305.</title>
        <authorList>
            <person name="Bae J.-W."/>
        </authorList>
    </citation>
    <scope>NUCLEOTIDE SEQUENCE [LARGE SCALE GENOMIC DNA]</scope>
    <source>
        <strain evidence="5">AMA3305</strain>
    </source>
</reference>
<evidence type="ECO:0000259" key="4">
    <source>
        <dbReference type="Pfam" id="PF00561"/>
    </source>
</evidence>
<dbReference type="AlphaFoldDB" id="A0A345NT07"/>
<dbReference type="InterPro" id="IPR042099">
    <property type="entry name" value="ANL_N_sf"/>
</dbReference>
<evidence type="ECO:0000313" key="6">
    <source>
        <dbReference type="Proteomes" id="UP000253790"/>
    </source>
</evidence>
<dbReference type="KEGG" id="orn:DV701_15455"/>
<name>A0A345NT07_9MICO</name>
<dbReference type="Gene3D" id="3.40.50.12780">
    <property type="entry name" value="N-terminal domain of ligase-like"/>
    <property type="match status" value="1"/>
</dbReference>
<dbReference type="GO" id="GO:0031956">
    <property type="term" value="F:medium-chain fatty acid-CoA ligase activity"/>
    <property type="evidence" value="ECO:0007669"/>
    <property type="project" value="TreeGrafter"/>
</dbReference>
<dbReference type="InterPro" id="IPR000873">
    <property type="entry name" value="AMP-dep_synth/lig_dom"/>
</dbReference>
<dbReference type="Pfam" id="PF00501">
    <property type="entry name" value="AMP-binding"/>
    <property type="match status" value="1"/>
</dbReference>
<feature type="domain" description="AMP-dependent synthetase/ligase" evidence="3">
    <location>
        <begin position="344"/>
        <end position="709"/>
    </location>
</feature>
<keyword evidence="5" id="KW-0378">Hydrolase</keyword>
<organism evidence="5 6">
    <name type="scientific">Ornithinimicrobium avium</name>
    <dbReference type="NCBI Taxonomy" id="2283195"/>
    <lineage>
        <taxon>Bacteria</taxon>
        <taxon>Bacillati</taxon>
        <taxon>Actinomycetota</taxon>
        <taxon>Actinomycetes</taxon>
        <taxon>Micrococcales</taxon>
        <taxon>Ornithinimicrobiaceae</taxon>
        <taxon>Ornithinimicrobium</taxon>
    </lineage>
</organism>
<dbReference type="InterPro" id="IPR029058">
    <property type="entry name" value="AB_hydrolase_fold"/>
</dbReference>
<proteinExistence type="inferred from homology"/>
<feature type="domain" description="AB hydrolase-1" evidence="4">
    <location>
        <begin position="48"/>
        <end position="291"/>
    </location>
</feature>
<dbReference type="SUPFAM" id="SSF53474">
    <property type="entry name" value="alpha/beta-Hydrolases"/>
    <property type="match status" value="1"/>
</dbReference>
<evidence type="ECO:0000256" key="2">
    <source>
        <dbReference type="ARBA" id="ARBA00022598"/>
    </source>
</evidence>
<dbReference type="EMBL" id="CP031229">
    <property type="protein sequence ID" value="AXH98165.1"/>
    <property type="molecule type" value="Genomic_DNA"/>
</dbReference>
<keyword evidence="6" id="KW-1185">Reference proteome</keyword>
<dbReference type="OrthoDB" id="812569at2"/>
<dbReference type="GO" id="GO:0016787">
    <property type="term" value="F:hydrolase activity"/>
    <property type="evidence" value="ECO:0007669"/>
    <property type="project" value="UniProtKB-KW"/>
</dbReference>
<keyword evidence="2" id="KW-0436">Ligase</keyword>
<dbReference type="Pfam" id="PF00561">
    <property type="entry name" value="Abhydrolase_1"/>
    <property type="match status" value="1"/>
</dbReference>
<dbReference type="Gene3D" id="3.40.50.1820">
    <property type="entry name" value="alpha/beta hydrolase"/>
    <property type="match status" value="1"/>
</dbReference>
<sequence length="886" mass="92560">MPARELPGLDPAWSRVVVAPDGEGTVRHWHVLDNGPLLQGRGEEVAATLLCVHGNPTWSYLWREVLAQAPRGWRVVAVDQLGMGWSERTAEARRLAQRVEDLDGLAATLGLHGSGPVALLAHDWGGPVGLGWALRHVPDLLGVVLTNTAVHQPAQFAPPAVIRLARAPGLLAQVCRRTPLFVRAATALSVPPLPRAVRDAFAAPYATPGRRAAVADFVADIPFEPDHPSREALDAIAAGLADLAQVPALLVWGPRDPVFGQRYLDDMVRRVPHADVQRYPGASHLVLEDRPEGVGVVWRWLQQQVAARAAAEQVLTGPEDVDGGSGIGAGTDVARVPVRVDVGRPEEPAVVEMGDGRRSVTFAELAGRVDDVARGLAARGVQQGDRVAVLVPPGIELTTLVYALWRLGAVVVVADAGLGLGRLGSALRSAGPRHVVGIGRALALARLTGVPGQHLLVGTGGAELDTLAQEGRTAYPGLPEEGDLDGDADGAVLFTSGATGPPKGVVYTRARLGAQVGLLRDTFALAPGDALVAAFAPFALYGPALGLTSVVPDMDVTAPHTLTARALADAVAAVGATAVFAAPAALRNVVATAGELDEQQRDALTRPRLVLSAGAPVPVALLRQVRELLPEAATHTPYGMTEALPVATLDPTTLDPADEPGVCVGEPVPGVTVAIAPLDADGVPAEDLVGDAGVLGEIVVRGPHVKERYDRLWTHQQASDRPHGWHRTGDVGHLDDRGRLWVEGRLAHVITTPAGPVTPYAVEERLRGLPAIADVAVAGVGPAGTQQVVVVVVPPGRGGPAARLTGAPRGSAVLAPADVAEAVRASAGVPVCAVLVRDWLPVDVRHASKVDRGELARWATGVLHGRPLRDRLADAVRDRAPRTRSR</sequence>
<dbReference type="PANTHER" id="PTHR43201">
    <property type="entry name" value="ACYL-COA SYNTHETASE"/>
    <property type="match status" value="1"/>
</dbReference>
<dbReference type="GO" id="GO:0006631">
    <property type="term" value="P:fatty acid metabolic process"/>
    <property type="evidence" value="ECO:0007669"/>
    <property type="project" value="TreeGrafter"/>
</dbReference>
<dbReference type="SUPFAM" id="SSF56801">
    <property type="entry name" value="Acetyl-CoA synthetase-like"/>
    <property type="match status" value="1"/>
</dbReference>
<dbReference type="InterPro" id="IPR000073">
    <property type="entry name" value="AB_hydrolase_1"/>
</dbReference>
<evidence type="ECO:0000256" key="1">
    <source>
        <dbReference type="ARBA" id="ARBA00006432"/>
    </source>
</evidence>
<comment type="similarity">
    <text evidence="1">Belongs to the ATP-dependent AMP-binding enzyme family.</text>
</comment>
<protein>
    <submittedName>
        <fullName evidence="5">Alpha/beta fold hydrolase</fullName>
    </submittedName>
</protein>
<dbReference type="PANTHER" id="PTHR43201:SF5">
    <property type="entry name" value="MEDIUM-CHAIN ACYL-COA LIGASE ACSF2, MITOCHONDRIAL"/>
    <property type="match status" value="1"/>
</dbReference>
<gene>
    <name evidence="5" type="ORF">DV701_15455</name>
</gene>